<dbReference type="AlphaFoldDB" id="A0A4R3NU58"/>
<dbReference type="Proteomes" id="UP000295097">
    <property type="component" value="Unassembled WGS sequence"/>
</dbReference>
<comment type="caution">
    <text evidence="1">The sequence shown here is derived from an EMBL/GenBank/DDBJ whole genome shotgun (WGS) entry which is preliminary data.</text>
</comment>
<name>A0A4R3NU58_9HYPH</name>
<gene>
    <name evidence="1" type="ORF">EDC90_101320</name>
</gene>
<reference evidence="1 2" key="1">
    <citation type="submission" date="2019-03" db="EMBL/GenBank/DDBJ databases">
        <title>Freshwater and sediment microbial communities from various areas in North America, analyzing microbe dynamics in response to fracking.</title>
        <authorList>
            <person name="Lamendella R."/>
        </authorList>
    </citation>
    <scope>NUCLEOTIDE SEQUENCE [LARGE SCALE GENOMIC DNA]</scope>
    <source>
        <strain evidence="1 2">175.2</strain>
    </source>
</reference>
<evidence type="ECO:0000313" key="1">
    <source>
        <dbReference type="EMBL" id="TCT39279.1"/>
    </source>
</evidence>
<protein>
    <submittedName>
        <fullName evidence="1">Uncharacterized protein</fullName>
    </submittedName>
</protein>
<dbReference type="EMBL" id="SMAR01000013">
    <property type="protein sequence ID" value="TCT39279.1"/>
    <property type="molecule type" value="Genomic_DNA"/>
</dbReference>
<evidence type="ECO:0000313" key="2">
    <source>
        <dbReference type="Proteomes" id="UP000295097"/>
    </source>
</evidence>
<organism evidence="1 2">
    <name type="scientific">Martelella mediterranea</name>
    <dbReference type="NCBI Taxonomy" id="293089"/>
    <lineage>
        <taxon>Bacteria</taxon>
        <taxon>Pseudomonadati</taxon>
        <taxon>Pseudomonadota</taxon>
        <taxon>Alphaproteobacteria</taxon>
        <taxon>Hyphomicrobiales</taxon>
        <taxon>Aurantimonadaceae</taxon>
        <taxon>Martelella</taxon>
    </lineage>
</organism>
<accession>A0A4R3NU58</accession>
<keyword evidence="2" id="KW-1185">Reference proteome</keyword>
<sequence>MLQLDGDNGGFSPRTDKNLSFVIVLVDNVHYAFLRSALVLPKPLLRNHSFTALTRFL</sequence>
<proteinExistence type="predicted"/>